<organism evidence="1 2">
    <name type="scientific">Bradyrhizobium barranii subsp. barranii</name>
    <dbReference type="NCBI Taxonomy" id="2823807"/>
    <lineage>
        <taxon>Bacteria</taxon>
        <taxon>Pseudomonadati</taxon>
        <taxon>Pseudomonadota</taxon>
        <taxon>Alphaproteobacteria</taxon>
        <taxon>Hyphomicrobiales</taxon>
        <taxon>Nitrobacteraceae</taxon>
        <taxon>Bradyrhizobium</taxon>
        <taxon>Bradyrhizobium barranii</taxon>
    </lineage>
</organism>
<evidence type="ECO:0000313" key="1">
    <source>
        <dbReference type="EMBL" id="UEM10352.1"/>
    </source>
</evidence>
<dbReference type="Gene3D" id="3.40.390.10">
    <property type="entry name" value="Collagenase (Catalytic Domain)"/>
    <property type="match status" value="1"/>
</dbReference>
<dbReference type="AlphaFoldDB" id="A0A9X9XRQ8"/>
<dbReference type="Proteomes" id="UP000664702">
    <property type="component" value="Chromosome"/>
</dbReference>
<reference evidence="1 2" key="1">
    <citation type="journal article" date="2022" name="Int. J. Syst. Evol. Microbiol.">
        <title>Strains of Bradyrhizobium barranii sp. nov. associated with legumes native to Canada are symbionts of soybeans and belong to different subspecies (subsp. barranii subsp. nov. and subsp. apii subsp. nov.) and symbiovars (sv. glycinearum and sv. septentrionale).</title>
        <authorList>
            <person name="Bromfield E.S.P."/>
            <person name="Cloutier S."/>
            <person name="Wasai-Hara S."/>
            <person name="Minamisawa K."/>
        </authorList>
    </citation>
    <scope>NUCLEOTIDE SEQUENCE [LARGE SCALE GENOMIC DNA]</scope>
    <source>
        <strain evidence="1 2">144S4</strain>
    </source>
</reference>
<dbReference type="EMBL" id="CP086136">
    <property type="protein sequence ID" value="UEM10352.1"/>
    <property type="molecule type" value="Genomic_DNA"/>
</dbReference>
<dbReference type="KEGG" id="bban:J4G43_037700"/>
<dbReference type="RefSeq" id="WP_225005330.1">
    <property type="nucleotide sequence ID" value="NZ_CP086136.1"/>
</dbReference>
<evidence type="ECO:0000313" key="2">
    <source>
        <dbReference type="Proteomes" id="UP000664702"/>
    </source>
</evidence>
<protein>
    <submittedName>
        <fullName evidence="1">Uncharacterized protein</fullName>
    </submittedName>
</protein>
<sequence length="270" mass="29438">MPFESASAILNVSPVLVFPCGDFRVFATHFPAGLADPRTRGTCSSDPIHVQSTRRAKRGSLVAVVANKGQTNRSRPEFRTSEKLMPIPLRIYITPFADRGGVEPGQWSSDTAKKALDVVNTIWSKAKIAFVISDCLMEKPLDMAKSARSNDQRLLGVLASRHDPDNAIHIYLVNSIENLSAGGSSYPNSEPEPASFVHWYGNDHANGRAWAHELGHLMSLDHVEIDYSNEKQAGQRVKNLMTKGLSAGSDLTGQQIDAAKGSKLIKRFGG</sequence>
<gene>
    <name evidence="1" type="ORF">J4G43_037700</name>
</gene>
<proteinExistence type="predicted"/>
<accession>A0A9X9XRQ8</accession>
<name>A0A9X9XRQ8_9BRAD</name>
<dbReference type="GO" id="GO:0008237">
    <property type="term" value="F:metallopeptidase activity"/>
    <property type="evidence" value="ECO:0007669"/>
    <property type="project" value="InterPro"/>
</dbReference>
<dbReference type="InterPro" id="IPR024079">
    <property type="entry name" value="MetalloPept_cat_dom_sf"/>
</dbReference>